<dbReference type="EMBL" id="OIVN01000680">
    <property type="protein sequence ID" value="SPC84004.1"/>
    <property type="molecule type" value="Genomic_DNA"/>
</dbReference>
<accession>A0A2N9FB39</accession>
<evidence type="ECO:0008006" key="2">
    <source>
        <dbReference type="Google" id="ProtNLM"/>
    </source>
</evidence>
<name>A0A2N9FB39_FAGSY</name>
<organism evidence="1">
    <name type="scientific">Fagus sylvatica</name>
    <name type="common">Beechnut</name>
    <dbReference type="NCBI Taxonomy" id="28930"/>
    <lineage>
        <taxon>Eukaryota</taxon>
        <taxon>Viridiplantae</taxon>
        <taxon>Streptophyta</taxon>
        <taxon>Embryophyta</taxon>
        <taxon>Tracheophyta</taxon>
        <taxon>Spermatophyta</taxon>
        <taxon>Magnoliopsida</taxon>
        <taxon>eudicotyledons</taxon>
        <taxon>Gunneridae</taxon>
        <taxon>Pentapetalae</taxon>
        <taxon>rosids</taxon>
        <taxon>fabids</taxon>
        <taxon>Fagales</taxon>
        <taxon>Fagaceae</taxon>
        <taxon>Fagus</taxon>
    </lineage>
</organism>
<dbReference type="PANTHER" id="PTHR33116">
    <property type="entry name" value="REVERSE TRANSCRIPTASE ZINC-BINDING DOMAIN-CONTAINING PROTEIN-RELATED-RELATED"/>
    <property type="match status" value="1"/>
</dbReference>
<proteinExistence type="predicted"/>
<evidence type="ECO:0000313" key="1">
    <source>
        <dbReference type="EMBL" id="SPC84004.1"/>
    </source>
</evidence>
<sequence>MPKASWPSGASRPPQRAKFSVLVNGSPCGFFGSSRGLRQGDPLSPLLFVIVMEALSRMMEKAVGAGCISGFSVGNLGHILTWFEAISGLKVNLGKSELVPVGNVPNIEVLAGILGCKTHSLPMTYLGLPLGAKYKAKAIWNAVLEKLERRLAGWKLMYLSKGGRMTLIKSTLSSLPTYFLSLFPIPAAVANHIDSIQRTFLWNGAGEGHKFPLVKWNTICTPFNQGGLAVKNLRLFNTALLGKWLWRFGVEREALWRQVIQAKYGSLGGGWTSNAVQGSHGVGLWKHIRKGWDQFSQFTMFEVGDGSAIRFWTDFWCGSGPLKQTFPELFRLARNKEAYIGDYIVHRNGSIHWDLDFTRSVQDWELESVSTFLDLLYSTKVQGSGADTLLWSTSGKKDFSVNNYYRVLLPRVAVGFPWKAIWKPKAPSQVAFFLWTTSLGWGDY</sequence>
<gene>
    <name evidence="1" type="ORF">FSB_LOCUS11886</name>
</gene>
<dbReference type="AlphaFoldDB" id="A0A2N9FB39"/>
<reference evidence="1" key="1">
    <citation type="submission" date="2018-02" db="EMBL/GenBank/DDBJ databases">
        <authorList>
            <person name="Cohen D.B."/>
            <person name="Kent A.D."/>
        </authorList>
    </citation>
    <scope>NUCLEOTIDE SEQUENCE</scope>
</reference>
<dbReference type="PANTHER" id="PTHR33116:SF78">
    <property type="entry name" value="OS12G0587133 PROTEIN"/>
    <property type="match status" value="1"/>
</dbReference>
<protein>
    <recommendedName>
        <fullName evidence="2">Reverse transcriptase domain-containing protein</fullName>
    </recommendedName>
</protein>